<organism evidence="2 3">
    <name type="scientific">Saponaria officinalis</name>
    <name type="common">Common soapwort</name>
    <name type="synonym">Lychnis saponaria</name>
    <dbReference type="NCBI Taxonomy" id="3572"/>
    <lineage>
        <taxon>Eukaryota</taxon>
        <taxon>Viridiplantae</taxon>
        <taxon>Streptophyta</taxon>
        <taxon>Embryophyta</taxon>
        <taxon>Tracheophyta</taxon>
        <taxon>Spermatophyta</taxon>
        <taxon>Magnoliopsida</taxon>
        <taxon>eudicotyledons</taxon>
        <taxon>Gunneridae</taxon>
        <taxon>Pentapetalae</taxon>
        <taxon>Caryophyllales</taxon>
        <taxon>Caryophyllaceae</taxon>
        <taxon>Caryophylleae</taxon>
        <taxon>Saponaria</taxon>
    </lineage>
</organism>
<proteinExistence type="predicted"/>
<evidence type="ECO:0000313" key="2">
    <source>
        <dbReference type="EMBL" id="KAK9664271.1"/>
    </source>
</evidence>
<feature type="compositionally biased region" description="Basic and acidic residues" evidence="1">
    <location>
        <begin position="263"/>
        <end position="282"/>
    </location>
</feature>
<evidence type="ECO:0000313" key="3">
    <source>
        <dbReference type="Proteomes" id="UP001443914"/>
    </source>
</evidence>
<feature type="compositionally biased region" description="Low complexity" evidence="1">
    <location>
        <begin position="83"/>
        <end position="98"/>
    </location>
</feature>
<accession>A0AAW1GKR0</accession>
<dbReference type="EMBL" id="JBDFQZ010000014">
    <property type="protein sequence ID" value="KAK9664271.1"/>
    <property type="molecule type" value="Genomic_DNA"/>
</dbReference>
<feature type="compositionally biased region" description="Basic and acidic residues" evidence="1">
    <location>
        <begin position="99"/>
        <end position="110"/>
    </location>
</feature>
<feature type="compositionally biased region" description="Basic and acidic residues" evidence="1">
    <location>
        <begin position="125"/>
        <end position="139"/>
    </location>
</feature>
<feature type="region of interest" description="Disordered" evidence="1">
    <location>
        <begin position="185"/>
        <end position="206"/>
    </location>
</feature>
<feature type="compositionally biased region" description="Polar residues" evidence="1">
    <location>
        <begin position="316"/>
        <end position="325"/>
    </location>
</feature>
<feature type="compositionally biased region" description="Basic and acidic residues" evidence="1">
    <location>
        <begin position="294"/>
        <end position="313"/>
    </location>
</feature>
<gene>
    <name evidence="2" type="ORF">RND81_14G030200</name>
</gene>
<protein>
    <submittedName>
        <fullName evidence="2">Uncharacterized protein</fullName>
    </submittedName>
</protein>
<dbReference type="AlphaFoldDB" id="A0AAW1GKR0"/>
<keyword evidence="3" id="KW-1185">Reference proteome</keyword>
<feature type="compositionally biased region" description="Polar residues" evidence="1">
    <location>
        <begin position="235"/>
        <end position="245"/>
    </location>
</feature>
<dbReference type="Proteomes" id="UP001443914">
    <property type="component" value="Unassembled WGS sequence"/>
</dbReference>
<evidence type="ECO:0000256" key="1">
    <source>
        <dbReference type="SAM" id="MobiDB-lite"/>
    </source>
</evidence>
<reference evidence="2" key="1">
    <citation type="submission" date="2024-03" db="EMBL/GenBank/DDBJ databases">
        <title>WGS assembly of Saponaria officinalis var. Norfolk2.</title>
        <authorList>
            <person name="Jenkins J."/>
            <person name="Shu S."/>
            <person name="Grimwood J."/>
            <person name="Barry K."/>
            <person name="Goodstein D."/>
            <person name="Schmutz J."/>
            <person name="Leebens-Mack J."/>
            <person name="Osbourn A."/>
        </authorList>
    </citation>
    <scope>NUCLEOTIDE SEQUENCE [LARGE SCALE GENOMIC DNA]</scope>
    <source>
        <strain evidence="2">JIC</strain>
    </source>
</reference>
<feature type="compositionally biased region" description="Low complexity" evidence="1">
    <location>
        <begin position="246"/>
        <end position="258"/>
    </location>
</feature>
<feature type="region of interest" description="Disordered" evidence="1">
    <location>
        <begin position="225"/>
        <end position="351"/>
    </location>
</feature>
<feature type="compositionally biased region" description="Basic and acidic residues" evidence="1">
    <location>
        <begin position="225"/>
        <end position="234"/>
    </location>
</feature>
<sequence>MGCGESKHAVATTESFSKSKSKKLNSQSSKKVHNVEQSNGLKVATDVSNNGSKRPTIGKSNSKILSTNISTTSPDVLKKESPTKVVNVDNVTNNVKENISAKDDKEEEKMNQQNEDESRSSSLKVVEESAVKEDEKSINLLNDKKDEPINVINVEEPYEVQEKQEEKDNNELLVESHDDQLSMIESQSSSLEVIGEPSVVKEDEKSIDKIDEQINITNVVEPIEVQEKQKEKANNELSPESQVEPSSSTIESQSSSLEVVEEPVLKEEDKSIDMLNDKKDEQMNIINVVEPSEAQEKQAEKDNIVESVKKEDVDSINLTNEINKSTNEEDEVKNENSSANVADEIKKEGSN</sequence>
<comment type="caution">
    <text evidence="2">The sequence shown here is derived from an EMBL/GenBank/DDBJ whole genome shotgun (WGS) entry which is preliminary data.</text>
</comment>
<name>A0AAW1GKR0_SAPOF</name>
<feature type="compositionally biased region" description="Polar residues" evidence="1">
    <location>
        <begin position="35"/>
        <end position="74"/>
    </location>
</feature>
<feature type="region of interest" description="Disordered" evidence="1">
    <location>
        <begin position="1"/>
        <end position="139"/>
    </location>
</feature>